<comment type="caution">
    <text evidence="2">The sequence shown here is derived from an EMBL/GenBank/DDBJ whole genome shotgun (WGS) entry which is preliminary data.</text>
</comment>
<sequence length="453" mass="48275">MAGIATKAASTWNVQIVVGNRGHVACRCRSTSAAEVRVPTRRRHLDRGDGIVARAPKPSSASSLSLISMASPREDRKSDRDGGGGFGRGWRVTSQRHRYPPVTGARIGCGDKCAAIDRDGRSLQGGGVGVGGGGGGRGGGGRRAGAGAGGLHVRWHFLAGGCRGRGRGDSCCSGALPRGTPVAITGHVASPRCLNHQPDEGSSPCNDKRFDSASRLVGDIQGRAEEVHSTVERQREVEGVSLQEKDRRPTAVPDTWCRSRLPRKLVVAVASALLVATPTPDLVLLWLTTGHVASFADMSAIAGPLDRPGQAGDGDHELELAGVMAMGINGQEMIANGRAIPGKVLHMFLNRFAENQNVIKIHNHKPTNLLAEDLVHKTLKGGRCVRETEGHYGEFVKPVSGLERSLVLVRMIDFNLVVPRLEIDLVEDLAPTCSIKQIIYVWQWVCILLCDAA</sequence>
<organism evidence="2 3">
    <name type="scientific">Chara braunii</name>
    <name type="common">Braun's stonewort</name>
    <dbReference type="NCBI Taxonomy" id="69332"/>
    <lineage>
        <taxon>Eukaryota</taxon>
        <taxon>Viridiplantae</taxon>
        <taxon>Streptophyta</taxon>
        <taxon>Charophyceae</taxon>
        <taxon>Charales</taxon>
        <taxon>Characeae</taxon>
        <taxon>Chara</taxon>
    </lineage>
</organism>
<protein>
    <submittedName>
        <fullName evidence="2">Uncharacterized protein</fullName>
    </submittedName>
</protein>
<dbReference type="AlphaFoldDB" id="A0A388L6K4"/>
<name>A0A388L6K4_CHABU</name>
<reference evidence="2 3" key="1">
    <citation type="journal article" date="2018" name="Cell">
        <title>The Chara Genome: Secondary Complexity and Implications for Plant Terrestrialization.</title>
        <authorList>
            <person name="Nishiyama T."/>
            <person name="Sakayama H."/>
            <person name="Vries J.D."/>
            <person name="Buschmann H."/>
            <person name="Saint-Marcoux D."/>
            <person name="Ullrich K.K."/>
            <person name="Haas F.B."/>
            <person name="Vanderstraeten L."/>
            <person name="Becker D."/>
            <person name="Lang D."/>
            <person name="Vosolsobe S."/>
            <person name="Rombauts S."/>
            <person name="Wilhelmsson P.K.I."/>
            <person name="Janitza P."/>
            <person name="Kern R."/>
            <person name="Heyl A."/>
            <person name="Rumpler F."/>
            <person name="Villalobos L.I.A.C."/>
            <person name="Clay J.M."/>
            <person name="Skokan R."/>
            <person name="Toyoda A."/>
            <person name="Suzuki Y."/>
            <person name="Kagoshima H."/>
            <person name="Schijlen E."/>
            <person name="Tajeshwar N."/>
            <person name="Catarino B."/>
            <person name="Hetherington A.J."/>
            <person name="Saltykova A."/>
            <person name="Bonnot C."/>
            <person name="Breuninger H."/>
            <person name="Symeonidi A."/>
            <person name="Radhakrishnan G.V."/>
            <person name="Van Nieuwerburgh F."/>
            <person name="Deforce D."/>
            <person name="Chang C."/>
            <person name="Karol K.G."/>
            <person name="Hedrich R."/>
            <person name="Ulvskov P."/>
            <person name="Glockner G."/>
            <person name="Delwiche C.F."/>
            <person name="Petrasek J."/>
            <person name="Van de Peer Y."/>
            <person name="Friml J."/>
            <person name="Beilby M."/>
            <person name="Dolan L."/>
            <person name="Kohara Y."/>
            <person name="Sugano S."/>
            <person name="Fujiyama A."/>
            <person name="Delaux P.-M."/>
            <person name="Quint M."/>
            <person name="TheiBen G."/>
            <person name="Hagemann M."/>
            <person name="Harholt J."/>
            <person name="Dunand C."/>
            <person name="Zachgo S."/>
            <person name="Langdale J."/>
            <person name="Maumus F."/>
            <person name="Straeten D.V.D."/>
            <person name="Gould S.B."/>
            <person name="Rensing S.A."/>
        </authorList>
    </citation>
    <scope>NUCLEOTIDE SEQUENCE [LARGE SCALE GENOMIC DNA]</scope>
    <source>
        <strain evidence="2 3">S276</strain>
    </source>
</reference>
<feature type="compositionally biased region" description="Basic and acidic residues" evidence="1">
    <location>
        <begin position="72"/>
        <end position="82"/>
    </location>
</feature>
<dbReference type="EMBL" id="BFEA01000280">
    <property type="protein sequence ID" value="GBG77927.1"/>
    <property type="molecule type" value="Genomic_DNA"/>
</dbReference>
<gene>
    <name evidence="2" type="ORF">CBR_g25858</name>
</gene>
<evidence type="ECO:0000313" key="3">
    <source>
        <dbReference type="Proteomes" id="UP000265515"/>
    </source>
</evidence>
<feature type="region of interest" description="Disordered" evidence="1">
    <location>
        <begin position="40"/>
        <end position="92"/>
    </location>
</feature>
<evidence type="ECO:0000313" key="2">
    <source>
        <dbReference type="EMBL" id="GBG77927.1"/>
    </source>
</evidence>
<feature type="compositionally biased region" description="Low complexity" evidence="1">
    <location>
        <begin position="59"/>
        <end position="71"/>
    </location>
</feature>
<accession>A0A388L6K4</accession>
<dbReference type="Gramene" id="GBG77927">
    <property type="protein sequence ID" value="GBG77927"/>
    <property type="gene ID" value="CBR_g25858"/>
</dbReference>
<proteinExistence type="predicted"/>
<dbReference type="Proteomes" id="UP000265515">
    <property type="component" value="Unassembled WGS sequence"/>
</dbReference>
<evidence type="ECO:0000256" key="1">
    <source>
        <dbReference type="SAM" id="MobiDB-lite"/>
    </source>
</evidence>
<keyword evidence="3" id="KW-1185">Reference proteome</keyword>